<name>A0A543GA93_9PSEU</name>
<sequence length="348" mass="36966">MTYETVTEAITRIRGALTGLHDPDIGGCVTLVADRTTDQVLRAFGADPAAPSVVRDDLDPEDPAVAVQTVPGGVMAVEAEYGWHGASTPVLVRASRGGRAAAVSWSDMGDTRIGFAVDGQLSPSTTDLLDVEELSADPTVAALLHDLDLDDYDDDVRYRAVLLLERWTGVTADAAPAPSPAAVHRFDPPVEVPEAEVDDYSELFAFRLRSLTYDIDPDQELAAAIERARPGAQRALAGWVTRLVLERGGLSEHPKLAAAIDTLDDPAGPVLDEPAKRCLARLQKVPADQPYGLPAMAARVLVRAAQPHPGIAAVESVWYAYVALERSGEAPAMHAEALRRISAGSTSG</sequence>
<accession>A0A543GA93</accession>
<protein>
    <submittedName>
        <fullName evidence="1">Uncharacterized protein</fullName>
    </submittedName>
</protein>
<dbReference type="Proteomes" id="UP000319818">
    <property type="component" value="Unassembled WGS sequence"/>
</dbReference>
<keyword evidence="2" id="KW-1185">Reference proteome</keyword>
<reference evidence="1 2" key="1">
    <citation type="submission" date="2019-06" db="EMBL/GenBank/DDBJ databases">
        <title>Sequencing the genomes of 1000 actinobacteria strains.</title>
        <authorList>
            <person name="Klenk H.-P."/>
        </authorList>
    </citation>
    <scope>NUCLEOTIDE SEQUENCE [LARGE SCALE GENOMIC DNA]</scope>
    <source>
        <strain evidence="1 2">DSM 45511</strain>
    </source>
</reference>
<comment type="caution">
    <text evidence="1">The sequence shown here is derived from an EMBL/GenBank/DDBJ whole genome shotgun (WGS) entry which is preliminary data.</text>
</comment>
<proteinExistence type="predicted"/>
<evidence type="ECO:0000313" key="2">
    <source>
        <dbReference type="Proteomes" id="UP000319818"/>
    </source>
</evidence>
<evidence type="ECO:0000313" key="1">
    <source>
        <dbReference type="EMBL" id="TQM42894.1"/>
    </source>
</evidence>
<dbReference type="EMBL" id="VFPH01000001">
    <property type="protein sequence ID" value="TQM42894.1"/>
    <property type="molecule type" value="Genomic_DNA"/>
</dbReference>
<gene>
    <name evidence="1" type="ORF">FB388_0230</name>
</gene>
<dbReference type="AlphaFoldDB" id="A0A543GA93"/>
<dbReference type="RefSeq" id="WP_142095719.1">
    <property type="nucleotide sequence ID" value="NZ_VFPH01000001.1"/>
</dbReference>
<organism evidence="1 2">
    <name type="scientific">Pseudonocardia cypriaca</name>
    <dbReference type="NCBI Taxonomy" id="882449"/>
    <lineage>
        <taxon>Bacteria</taxon>
        <taxon>Bacillati</taxon>
        <taxon>Actinomycetota</taxon>
        <taxon>Actinomycetes</taxon>
        <taxon>Pseudonocardiales</taxon>
        <taxon>Pseudonocardiaceae</taxon>
        <taxon>Pseudonocardia</taxon>
    </lineage>
</organism>
<dbReference type="OrthoDB" id="4485313at2"/>